<dbReference type="PANTHER" id="PTHR34472">
    <property type="entry name" value="SULFUR CARRIER PROTEIN THIS"/>
    <property type="match status" value="1"/>
</dbReference>
<reference evidence="1" key="1">
    <citation type="journal article" date="2014" name="Int. J. Syst. Evol. Microbiol.">
        <title>Complete genome sequence of Corynebacterium casei LMG S-19264T (=DSM 44701T), isolated from a smear-ripened cheese.</title>
        <authorList>
            <consortium name="US DOE Joint Genome Institute (JGI-PGF)"/>
            <person name="Walter F."/>
            <person name="Albersmeier A."/>
            <person name="Kalinowski J."/>
            <person name="Ruckert C."/>
        </authorList>
    </citation>
    <scope>NUCLEOTIDE SEQUENCE</scope>
    <source>
        <strain evidence="1">CGMCC 1.15179</strain>
    </source>
</reference>
<dbReference type="AlphaFoldDB" id="A0A8J2YDE9"/>
<evidence type="ECO:0008006" key="3">
    <source>
        <dbReference type="Google" id="ProtNLM"/>
    </source>
</evidence>
<comment type="caution">
    <text evidence="1">The sequence shown here is derived from an EMBL/GenBank/DDBJ whole genome shotgun (WGS) entry which is preliminary data.</text>
</comment>
<evidence type="ECO:0000313" key="2">
    <source>
        <dbReference type="Proteomes" id="UP000625210"/>
    </source>
</evidence>
<dbReference type="PANTHER" id="PTHR34472:SF1">
    <property type="entry name" value="SULFUR CARRIER PROTEIN THIS"/>
    <property type="match status" value="1"/>
</dbReference>
<dbReference type="SUPFAM" id="SSF54285">
    <property type="entry name" value="MoaD/ThiS"/>
    <property type="match status" value="1"/>
</dbReference>
<sequence>MQLKINGETREVAARTLSELIHQFGLNERLVVAEVDGEIIDRSEWEEARLTEGMCIELVQFVGGG</sequence>
<organism evidence="1 2">
    <name type="scientific">Marinithermofilum abyssi</name>
    <dbReference type="NCBI Taxonomy" id="1571185"/>
    <lineage>
        <taxon>Bacteria</taxon>
        <taxon>Bacillati</taxon>
        <taxon>Bacillota</taxon>
        <taxon>Bacilli</taxon>
        <taxon>Bacillales</taxon>
        <taxon>Thermoactinomycetaceae</taxon>
        <taxon>Marinithermofilum</taxon>
    </lineage>
</organism>
<evidence type="ECO:0000313" key="1">
    <source>
        <dbReference type="EMBL" id="GGE25750.1"/>
    </source>
</evidence>
<dbReference type="RefSeq" id="WP_188648693.1">
    <property type="nucleotide sequence ID" value="NZ_BMHQ01000012.1"/>
</dbReference>
<keyword evidence="2" id="KW-1185">Reference proteome</keyword>
<reference evidence="1" key="2">
    <citation type="submission" date="2020-09" db="EMBL/GenBank/DDBJ databases">
        <authorList>
            <person name="Sun Q."/>
            <person name="Zhou Y."/>
        </authorList>
    </citation>
    <scope>NUCLEOTIDE SEQUENCE</scope>
    <source>
        <strain evidence="1">CGMCC 1.15179</strain>
    </source>
</reference>
<gene>
    <name evidence="1" type="ORF">GCM10011571_29820</name>
</gene>
<name>A0A8J2YDE9_9BACL</name>
<dbReference type="InterPro" id="IPR012675">
    <property type="entry name" value="Beta-grasp_dom_sf"/>
</dbReference>
<dbReference type="CDD" id="cd00565">
    <property type="entry name" value="Ubl_ThiS"/>
    <property type="match status" value="1"/>
</dbReference>
<dbReference type="Gene3D" id="3.10.20.30">
    <property type="match status" value="1"/>
</dbReference>
<dbReference type="InterPro" id="IPR010035">
    <property type="entry name" value="Thi_S"/>
</dbReference>
<dbReference type="EMBL" id="BMHQ01000012">
    <property type="protein sequence ID" value="GGE25750.1"/>
    <property type="molecule type" value="Genomic_DNA"/>
</dbReference>
<protein>
    <recommendedName>
        <fullName evidence="3">Sulfur carrier protein ThiS</fullName>
    </recommendedName>
</protein>
<dbReference type="InterPro" id="IPR016155">
    <property type="entry name" value="Mopterin_synth/thiamin_S_b"/>
</dbReference>
<proteinExistence type="predicted"/>
<dbReference type="Pfam" id="PF02597">
    <property type="entry name" value="ThiS"/>
    <property type="match status" value="1"/>
</dbReference>
<dbReference type="InterPro" id="IPR003749">
    <property type="entry name" value="ThiS/MoaD-like"/>
</dbReference>
<accession>A0A8J2YDE9</accession>
<dbReference type="Proteomes" id="UP000625210">
    <property type="component" value="Unassembled WGS sequence"/>
</dbReference>
<dbReference type="NCBIfam" id="TIGR01683">
    <property type="entry name" value="thiS"/>
    <property type="match status" value="1"/>
</dbReference>